<dbReference type="Proteomes" id="UP000006546">
    <property type="component" value="Chromosome"/>
</dbReference>
<reference evidence="3" key="1">
    <citation type="submission" date="2011-04" db="EMBL/GenBank/DDBJ databases">
        <title>The complete genome of Treponema brennaborense DSM 12168.</title>
        <authorList>
            <person name="Lucas S."/>
            <person name="Han J."/>
            <person name="Lapidus A."/>
            <person name="Bruce D."/>
            <person name="Goodwin L."/>
            <person name="Pitluck S."/>
            <person name="Peters L."/>
            <person name="Kyrpides N."/>
            <person name="Mavromatis K."/>
            <person name="Ivanova N."/>
            <person name="Mikhailova N."/>
            <person name="Pagani I."/>
            <person name="Teshima H."/>
            <person name="Detter J.C."/>
            <person name="Tapia R."/>
            <person name="Han C."/>
            <person name="Land M."/>
            <person name="Hauser L."/>
            <person name="Markowitz V."/>
            <person name="Cheng J.-F."/>
            <person name="Hugenholtz P."/>
            <person name="Woyke T."/>
            <person name="Wu D."/>
            <person name="Gronow S."/>
            <person name="Wellnitz S."/>
            <person name="Brambilla E."/>
            <person name="Klenk H.-P."/>
            <person name="Eisen J.A."/>
        </authorList>
    </citation>
    <scope>NUCLEOTIDE SEQUENCE [LARGE SCALE GENOMIC DNA]</scope>
    <source>
        <strain evidence="3">DSM 12168 / CIP 105900 / DD5/3</strain>
    </source>
</reference>
<feature type="compositionally biased region" description="Polar residues" evidence="1">
    <location>
        <begin position="87"/>
        <end position="97"/>
    </location>
</feature>
<dbReference type="HOGENOM" id="CLU_1348428_0_0_12"/>
<dbReference type="KEGG" id="tbe:Trebr_1071"/>
<dbReference type="AlphaFoldDB" id="F4LKC9"/>
<sequence length="214" mass="23262">MKMFLDEFKVLDMSELVAVNGGYGLSSSEYSSSSGSGSNGYNSFSGYTTSSHNTVPEGYSALTGWKPGYGLNEEQIESDMISDEQNDNSQNASTTPGYQIPANPEDYHCDINSYNVAVDQGIQNPGTWDGNASTVDQIYTQNYGNGTELPQAGTQGYGFLDNDGNGTYDHMFYYNYQGGNTYHVWNSPGNTPVTETDWSIHGTAAEQSVFVPLN</sequence>
<keyword evidence="3" id="KW-1185">Reference proteome</keyword>
<feature type="region of interest" description="Disordered" evidence="1">
    <location>
        <begin position="81"/>
        <end position="102"/>
    </location>
</feature>
<evidence type="ECO:0000313" key="3">
    <source>
        <dbReference type="Proteomes" id="UP000006546"/>
    </source>
</evidence>
<organism evidence="2 3">
    <name type="scientific">Treponema brennaborense (strain DSM 12168 / CIP 105900 / DD5/3)</name>
    <dbReference type="NCBI Taxonomy" id="906968"/>
    <lineage>
        <taxon>Bacteria</taxon>
        <taxon>Pseudomonadati</taxon>
        <taxon>Spirochaetota</taxon>
        <taxon>Spirochaetia</taxon>
        <taxon>Spirochaetales</taxon>
        <taxon>Treponemataceae</taxon>
        <taxon>Treponema</taxon>
    </lineage>
</organism>
<dbReference type="EMBL" id="CP002696">
    <property type="protein sequence ID" value="AEE16503.1"/>
    <property type="molecule type" value="Genomic_DNA"/>
</dbReference>
<dbReference type="eggNOG" id="ENOG5031DKI">
    <property type="taxonomic scope" value="Bacteria"/>
</dbReference>
<dbReference type="RefSeq" id="WP_013758211.1">
    <property type="nucleotide sequence ID" value="NC_015500.1"/>
</dbReference>
<proteinExistence type="predicted"/>
<dbReference type="OrthoDB" id="365045at2"/>
<evidence type="ECO:0000313" key="2">
    <source>
        <dbReference type="EMBL" id="AEE16503.1"/>
    </source>
</evidence>
<gene>
    <name evidence="2" type="ordered locus">Trebr_1071</name>
</gene>
<accession>F4LKC9</accession>
<evidence type="ECO:0000256" key="1">
    <source>
        <dbReference type="SAM" id="MobiDB-lite"/>
    </source>
</evidence>
<protein>
    <submittedName>
        <fullName evidence="2">Uncharacterized protein</fullName>
    </submittedName>
</protein>
<name>F4LKC9_TREBD</name>